<accession>A0AAV8Y9J8</accession>
<comment type="caution">
    <text evidence="4">The sequence shown here is derived from an EMBL/GenBank/DDBJ whole genome shotgun (WGS) entry which is preliminary data.</text>
</comment>
<dbReference type="GO" id="GO:0047522">
    <property type="term" value="F:15-oxoprostaglandin 13-reductase [NAD(P)+] activity"/>
    <property type="evidence" value="ECO:0007669"/>
    <property type="project" value="UniProtKB-EC"/>
</dbReference>
<dbReference type="EMBL" id="JANEYF010002342">
    <property type="protein sequence ID" value="KAJ8947805.1"/>
    <property type="molecule type" value="Genomic_DNA"/>
</dbReference>
<dbReference type="PANTHER" id="PTHR43205:SF7">
    <property type="entry name" value="PROSTAGLANDIN REDUCTASE 1"/>
    <property type="match status" value="1"/>
</dbReference>
<protein>
    <recommendedName>
        <fullName evidence="1">15-oxoprostaglandin 13-reductase</fullName>
        <ecNumber evidence="1">1.3.1.48</ecNumber>
    </recommendedName>
</protein>
<name>A0AAV8Y9J8_9CUCU</name>
<dbReference type="EC" id="1.3.1.48" evidence="1"/>
<reference evidence="4" key="1">
    <citation type="journal article" date="2023" name="Insect Mol. Biol.">
        <title>Genome sequencing provides insights into the evolution of gene families encoding plant cell wall-degrading enzymes in longhorned beetles.</title>
        <authorList>
            <person name="Shin N.R."/>
            <person name="Okamura Y."/>
            <person name="Kirsch R."/>
            <person name="Pauchet Y."/>
        </authorList>
    </citation>
    <scope>NUCLEOTIDE SEQUENCE</scope>
    <source>
        <strain evidence="4">RBIC_L_NR</strain>
    </source>
</reference>
<evidence type="ECO:0000259" key="3">
    <source>
        <dbReference type="Pfam" id="PF00107"/>
    </source>
</evidence>
<dbReference type="Gene3D" id="3.40.50.720">
    <property type="entry name" value="NAD(P)-binding Rossmann-like Domain"/>
    <property type="match status" value="1"/>
</dbReference>
<dbReference type="Pfam" id="PF00107">
    <property type="entry name" value="ADH_zinc_N"/>
    <property type="match status" value="1"/>
</dbReference>
<dbReference type="InterPro" id="IPR036291">
    <property type="entry name" value="NAD(P)-bd_dom_sf"/>
</dbReference>
<sequence>MPGNTAYFGFLEICTPRVGETVVVTSAGGAIGSHVGQIAKIKGCKVIGITGSDEKGKWLVDELGFDHFINYKTTDVDTALTKVAPEGVDCYFDNVGGDLSSIILRHMNAFGRISLCGVISAYNEDIKASTIQRPLISFNLKMEGFVVSRWTDRLNEGIQQNLKWIKEGKLKYRETVYTGFENTFTAFTDLFKGVNIGKAIVKI</sequence>
<dbReference type="InterPro" id="IPR011032">
    <property type="entry name" value="GroES-like_sf"/>
</dbReference>
<dbReference type="Proteomes" id="UP001162156">
    <property type="component" value="Unassembled WGS sequence"/>
</dbReference>
<dbReference type="SUPFAM" id="SSF50129">
    <property type="entry name" value="GroES-like"/>
    <property type="match status" value="1"/>
</dbReference>
<dbReference type="Gene3D" id="3.90.180.10">
    <property type="entry name" value="Medium-chain alcohol dehydrogenases, catalytic domain"/>
    <property type="match status" value="1"/>
</dbReference>
<organism evidence="4 5">
    <name type="scientific">Rhamnusium bicolor</name>
    <dbReference type="NCBI Taxonomy" id="1586634"/>
    <lineage>
        <taxon>Eukaryota</taxon>
        <taxon>Metazoa</taxon>
        <taxon>Ecdysozoa</taxon>
        <taxon>Arthropoda</taxon>
        <taxon>Hexapoda</taxon>
        <taxon>Insecta</taxon>
        <taxon>Pterygota</taxon>
        <taxon>Neoptera</taxon>
        <taxon>Endopterygota</taxon>
        <taxon>Coleoptera</taxon>
        <taxon>Polyphaga</taxon>
        <taxon>Cucujiformia</taxon>
        <taxon>Chrysomeloidea</taxon>
        <taxon>Cerambycidae</taxon>
        <taxon>Lepturinae</taxon>
        <taxon>Rhagiini</taxon>
        <taxon>Rhamnusium</taxon>
    </lineage>
</organism>
<evidence type="ECO:0000313" key="5">
    <source>
        <dbReference type="Proteomes" id="UP001162156"/>
    </source>
</evidence>
<gene>
    <name evidence="4" type="ORF">NQ314_008548</name>
</gene>
<dbReference type="FunFam" id="3.40.50.720:FF:000121">
    <property type="entry name" value="Prostaglandin reductase 2"/>
    <property type="match status" value="1"/>
</dbReference>
<feature type="domain" description="Alcohol dehydrogenase-like C-terminal" evidence="3">
    <location>
        <begin position="30"/>
        <end position="153"/>
    </location>
</feature>
<keyword evidence="2" id="KW-0560">Oxidoreductase</keyword>
<evidence type="ECO:0000256" key="1">
    <source>
        <dbReference type="ARBA" id="ARBA00011981"/>
    </source>
</evidence>
<evidence type="ECO:0000256" key="2">
    <source>
        <dbReference type="ARBA" id="ARBA00023002"/>
    </source>
</evidence>
<dbReference type="InterPro" id="IPR045010">
    <property type="entry name" value="MDR_fam"/>
</dbReference>
<dbReference type="InterPro" id="IPR013149">
    <property type="entry name" value="ADH-like_C"/>
</dbReference>
<dbReference type="SUPFAM" id="SSF51735">
    <property type="entry name" value="NAD(P)-binding Rossmann-fold domains"/>
    <property type="match status" value="1"/>
</dbReference>
<keyword evidence="5" id="KW-1185">Reference proteome</keyword>
<dbReference type="AlphaFoldDB" id="A0AAV8Y9J8"/>
<dbReference type="GO" id="GO:0006693">
    <property type="term" value="P:prostaglandin metabolic process"/>
    <property type="evidence" value="ECO:0007669"/>
    <property type="project" value="TreeGrafter"/>
</dbReference>
<dbReference type="PANTHER" id="PTHR43205">
    <property type="entry name" value="PROSTAGLANDIN REDUCTASE"/>
    <property type="match status" value="1"/>
</dbReference>
<proteinExistence type="predicted"/>
<evidence type="ECO:0000313" key="4">
    <source>
        <dbReference type="EMBL" id="KAJ8947805.1"/>
    </source>
</evidence>